<evidence type="ECO:0000313" key="1">
    <source>
        <dbReference type="EMBL" id="GKX67831.1"/>
    </source>
</evidence>
<gene>
    <name evidence="1" type="ORF">rsdtw13_30890</name>
</gene>
<sequence length="843" mass="99419">MMRYESYWDKLLFDYKLIHSKSVKEIYSDIPYFMNKNVYKQFKYTAGIINNVALKIKQGISLEYKDYREYLGNFQYLDDILLLKRENIPVFWARYDGFIGQDSVFYAELNYDKPCAQRECMVAEEMLQGYKNINEDFTLKFKQGFYGIKEKYYADKPVNIAILVDPAHYEEAHLALLFQEKLKRQDLNFILAGADNFIVEKDEVRVFEKKIDIILRLFPTEFLYEISDFKEILRLFDEEKLLILNDPRDIIMQCKNLYSYLWKLIKNDDTRLSTLEKEIISKVLPYTEPLTDENINFAMLDKDRYVIKPVYGRYSEDVFIGVMHTEDEWIQSLEYIKSKMQEKNFLLQHFKEQEEDISYYYNGSYRIPAKCFGNFGIYLCNNEVIGACVRWNSTYLTSEGETWFTPIGIEDDSVECIKTGLELQSFLDKLVFEAQFTGFNIDEKEYLSLDIGTISEQAFSELKQATVALNKIFIKTRDYVIENLNIFKEILSIEGLEDTIKREKTKEFTFIGRLDWIMDSYGRWKLLEINSETPAGICEATYVEQILEEQYKEKLCNEESIGNMFDKDSNVSNTINVGEDNINYPKVTFNKTSRINDMLVKNIVKQGKKIINDYNIKNPIIGFVSLTYYEDWVTTNAIMRMFKEDDTCRDNSYIYGNINDLVVEDDGVYLYGTKLDFIFRYYPLDWLLDEEDENLKRLLNAINDKVITLNPASTIISQSKAFFVIIYELIKHGFYSEDEMKNIERYIPFTTFDYDELNTNEFVIKPLLGREGQAVQPSYLLRSIPDEDIIFQERIFQKNTGKEGGFMVFGVFITGEEFSGIYTRIGDEVTTKYCKFQVMRSRL</sequence>
<protein>
    <submittedName>
        <fullName evidence="1">Uncharacterized protein</fullName>
    </submittedName>
</protein>
<dbReference type="EMBL" id="BROD01000001">
    <property type="protein sequence ID" value="GKX67831.1"/>
    <property type="molecule type" value="Genomic_DNA"/>
</dbReference>
<proteinExistence type="predicted"/>
<comment type="caution">
    <text evidence="1">The sequence shown here is derived from an EMBL/GenBank/DDBJ whole genome shotgun (WGS) entry which is preliminary data.</text>
</comment>
<organism evidence="1 2">
    <name type="scientific">Inconstantimicrobium mannanitabidum</name>
    <dbReference type="NCBI Taxonomy" id="1604901"/>
    <lineage>
        <taxon>Bacteria</taxon>
        <taxon>Bacillati</taxon>
        <taxon>Bacillota</taxon>
        <taxon>Clostridia</taxon>
        <taxon>Eubacteriales</taxon>
        <taxon>Clostridiaceae</taxon>
        <taxon>Inconstantimicrobium</taxon>
    </lineage>
</organism>
<keyword evidence="2" id="KW-1185">Reference proteome</keyword>
<name>A0ACB5RFG7_9CLOT</name>
<reference evidence="1" key="1">
    <citation type="journal article" date="2025" name="Int. J. Syst. Evol. Microbiol.">
        <title>Inconstantimicrobium mannanitabidum sp. nov., a novel member of the family Clostridiaceae isolated from anoxic soil under the treatment of reductive soil disinfestation.</title>
        <authorList>
            <person name="Ueki A."/>
            <person name="Tonouchi A."/>
            <person name="Honma S."/>
            <person name="Kaku N."/>
            <person name="Ueki K."/>
        </authorList>
    </citation>
    <scope>NUCLEOTIDE SEQUENCE</scope>
    <source>
        <strain evidence="1">TW13</strain>
    </source>
</reference>
<evidence type="ECO:0000313" key="2">
    <source>
        <dbReference type="Proteomes" id="UP001058074"/>
    </source>
</evidence>
<dbReference type="Proteomes" id="UP001058074">
    <property type="component" value="Unassembled WGS sequence"/>
</dbReference>
<accession>A0ACB5RFG7</accession>